<dbReference type="KEGG" id="foc:127750701"/>
<evidence type="ECO:0000313" key="2">
    <source>
        <dbReference type="Proteomes" id="UP000504606"/>
    </source>
</evidence>
<keyword evidence="2" id="KW-1185">Reference proteome</keyword>
<dbReference type="RefSeq" id="XP_052129001.1">
    <property type="nucleotide sequence ID" value="XM_052273041.1"/>
</dbReference>
<protein>
    <submittedName>
        <fullName evidence="3">Dynein axonemal heavy chain 8-like</fullName>
    </submittedName>
</protein>
<dbReference type="GO" id="GO:0007018">
    <property type="term" value="P:microtubule-based movement"/>
    <property type="evidence" value="ECO:0007669"/>
    <property type="project" value="InterPro"/>
</dbReference>
<accession>A0A9C6X4H0</accession>
<evidence type="ECO:0000313" key="3">
    <source>
        <dbReference type="RefSeq" id="XP_052129001.1"/>
    </source>
</evidence>
<dbReference type="GO" id="GO:0045505">
    <property type="term" value="F:dynein intermediate chain binding"/>
    <property type="evidence" value="ECO:0007669"/>
    <property type="project" value="InterPro"/>
</dbReference>
<dbReference type="InterPro" id="IPR041228">
    <property type="entry name" value="Dynein_C"/>
</dbReference>
<dbReference type="AlphaFoldDB" id="A0A9C6X4H0"/>
<sequence length="148" mass="16721">MFWMTGFFNPTGFLTAMRQDITRSHKGWALDQVVITNTVSKSGKEEWKPTGKEEGVAVYGLFLEGAQWDRRSGILKESHAKVIYSAMPVVVISAGVLSAPRDPKLYMCPVYKKPRRTDLTFITNLWLTSPKSPDHWVLRGVAMLCDTK</sequence>
<dbReference type="InterPro" id="IPR026983">
    <property type="entry name" value="DHC"/>
</dbReference>
<dbReference type="GO" id="GO:0051959">
    <property type="term" value="F:dynein light intermediate chain binding"/>
    <property type="evidence" value="ECO:0007669"/>
    <property type="project" value="InterPro"/>
</dbReference>
<gene>
    <name evidence="3" type="primary">LOC127750701</name>
</gene>
<feature type="domain" description="Dynein heavy chain C-terminal" evidence="1">
    <location>
        <begin position="1"/>
        <end position="145"/>
    </location>
</feature>
<reference evidence="3" key="1">
    <citation type="submission" date="2025-08" db="UniProtKB">
        <authorList>
            <consortium name="RefSeq"/>
        </authorList>
    </citation>
    <scope>IDENTIFICATION</scope>
    <source>
        <tissue evidence="3">Whole organism</tissue>
    </source>
</reference>
<dbReference type="Gene3D" id="3.10.490.20">
    <property type="match status" value="1"/>
</dbReference>
<dbReference type="GeneID" id="127750701"/>
<dbReference type="GO" id="GO:0030286">
    <property type="term" value="C:dynein complex"/>
    <property type="evidence" value="ECO:0007669"/>
    <property type="project" value="InterPro"/>
</dbReference>
<dbReference type="FunFam" id="3.10.490.20:FF:000010">
    <property type="entry name" value="Dynein heavy chain, putative"/>
    <property type="match status" value="1"/>
</dbReference>
<evidence type="ECO:0000259" key="1">
    <source>
        <dbReference type="Pfam" id="PF18199"/>
    </source>
</evidence>
<dbReference type="Proteomes" id="UP000504606">
    <property type="component" value="Unplaced"/>
</dbReference>
<dbReference type="PANTHER" id="PTHR46961">
    <property type="entry name" value="DYNEIN HEAVY CHAIN 1, AXONEMAL-LIKE PROTEIN"/>
    <property type="match status" value="1"/>
</dbReference>
<dbReference type="OrthoDB" id="10251809at2759"/>
<dbReference type="InterPro" id="IPR043160">
    <property type="entry name" value="Dynein_C_barrel"/>
</dbReference>
<name>A0A9C6X4H0_FRAOC</name>
<dbReference type="Pfam" id="PF18199">
    <property type="entry name" value="Dynein_C"/>
    <property type="match status" value="1"/>
</dbReference>
<dbReference type="PANTHER" id="PTHR46961:SF19">
    <property type="entry name" value="DYNEIN HEAVY CHAIN 5, AXONEMAL"/>
    <property type="match status" value="1"/>
</dbReference>
<organism evidence="2 3">
    <name type="scientific">Frankliniella occidentalis</name>
    <name type="common">Western flower thrips</name>
    <name type="synonym">Euthrips occidentalis</name>
    <dbReference type="NCBI Taxonomy" id="133901"/>
    <lineage>
        <taxon>Eukaryota</taxon>
        <taxon>Metazoa</taxon>
        <taxon>Ecdysozoa</taxon>
        <taxon>Arthropoda</taxon>
        <taxon>Hexapoda</taxon>
        <taxon>Insecta</taxon>
        <taxon>Pterygota</taxon>
        <taxon>Neoptera</taxon>
        <taxon>Paraneoptera</taxon>
        <taxon>Thysanoptera</taxon>
        <taxon>Terebrantia</taxon>
        <taxon>Thripoidea</taxon>
        <taxon>Thripidae</taxon>
        <taxon>Frankliniella</taxon>
    </lineage>
</organism>
<proteinExistence type="predicted"/>